<feature type="domain" description="Glycosyltransferase 2-like" evidence="1">
    <location>
        <begin position="393"/>
        <end position="562"/>
    </location>
</feature>
<accession>A0A5P9NFB5</accession>
<gene>
    <name evidence="2" type="ORF">EY643_01705</name>
</gene>
<reference evidence="2 3" key="1">
    <citation type="submission" date="2019-02" db="EMBL/GenBank/DDBJ databases">
        <authorList>
            <person name="Li S.-H."/>
        </authorList>
    </citation>
    <scope>NUCLEOTIDE SEQUENCE [LARGE SCALE GENOMIC DNA]</scope>
    <source>
        <strain evidence="2 3">IMCC14385</strain>
    </source>
</reference>
<dbReference type="AlphaFoldDB" id="A0A5P9NFB5"/>
<dbReference type="Gene3D" id="3.90.550.10">
    <property type="entry name" value="Spore Coat Polysaccharide Biosynthesis Protein SpsA, Chain A"/>
    <property type="match status" value="1"/>
</dbReference>
<sequence length="1247" mass="142636">MTVLHDKIYSRFKSIVDARQTSRPELDIREFVSSIASSSITFGYISRNFSQGYPANLRKLFPASVGFDSEQAMSSEWAAIPRAPVDNEKLDPHVGTERILDNFEPDDNVLFFEQGFVASAASWSHSFREQKIEFACLAYMFDDLAFYYMSEYENRLTRKLNSTSKPDAHEFARADAVINKLVSEKISKYNSQPDYRAVIGEPGKRKVLVIDQSYGDSSTHYGLAEDSVFEEMLLAAIKENPDADVIVKTHPDSIYEKDTRAGYYSGLRDFENVYFFRQPINPFSLFEMVEKVYVATSGVGLEALLAGKPVVCFGAPFYSGWGLTDDRQSVPHRQRQRSLTELFHYTYIWYTHYFTPLSDGECQIEEALDYITRYRSMETRPDLPDSHNPVRVSVIVPAYNAQSFLGQTLDSLLEQTLVAIEIIVLNDGSSDGTLTLIQRYAAHDKRVRCVDLKENIGQGFARNQGIAMSLGDYVFFLDSDDYLLNSSVLESVYRKAAETEADMVRMRKAYEALEDGSGRFVGKRDDACEEFFNAPFSETRIEDSPFLFQNRHFWTFLYRREFLLDNEIEFSTPQWEERPFLTRSLLSAAKIADSHVPAIVYRVRRDSTARRVKKARDLQFQLQNYRETMEALSAAGVELKPAKAMVSTQIVHALFYGWYWETLQSLPASEKSDQLAKVQTLLSSSLFSPEEMSADAYNVSKIRFAGYEYQLLLALASSGLWHQVDRVLAGETFSAREMYELIKGPEVALAWSANHFSKYSQKRLTYDFNAGDAAIRPRIILHIGSTKTGSTYLQHFCDLNRAELLNRGIWFPEFGQFWQSSRPHKQAGHSEFIHAAHKRDYSLRDRILAGEAITGKKIESVVLSSEAFFLMQRPGVLLDYFSGFDVTVVAYLRQQEEWARSQYAEFVAGGAIGKVSDSFSDWIDQDITRSRLVYDKKLDSWARFVGRENVVVRRYSKEYLLGGDLVEDFFSSIGLEDAAGFERPPELQHNKAVISSRHLPLIRALNRFSYSSAETYFDFIDRVEAKLAHLDASDSRNEFLKSLPVDLEQAIDKGNAYIAEAYLKEATGPLYPAVIKERAQSDLVPLKVTSEEAEAILDAYTEATSKSSDVLSFEMPSHSLDDEPVFNLGYFSWRRQLKRLIRRYYRDRLSAEELLLFDSNVGRLQAETGSRVLRTLIPYFYSQGSVYGFLKWRALLTPYVSRLILKFWGAAKYDEYIESPVKFVRHHNKPVLVILGRILYPMGELRP</sequence>
<dbReference type="EMBL" id="CP036422">
    <property type="protein sequence ID" value="QFU74471.1"/>
    <property type="molecule type" value="Genomic_DNA"/>
</dbReference>
<dbReference type="SUPFAM" id="SSF53448">
    <property type="entry name" value="Nucleotide-diphospho-sugar transferases"/>
    <property type="match status" value="1"/>
</dbReference>
<evidence type="ECO:0000313" key="2">
    <source>
        <dbReference type="EMBL" id="QFU74471.1"/>
    </source>
</evidence>
<dbReference type="PANTHER" id="PTHR22916:SF3">
    <property type="entry name" value="UDP-GLCNAC:BETAGAL BETA-1,3-N-ACETYLGLUCOSAMINYLTRANSFERASE-LIKE PROTEIN 1"/>
    <property type="match status" value="1"/>
</dbReference>
<name>A0A5P9NFB5_9GAMM</name>
<keyword evidence="2" id="KW-0808">Transferase</keyword>
<dbReference type="GO" id="GO:0000271">
    <property type="term" value="P:polysaccharide biosynthetic process"/>
    <property type="evidence" value="ECO:0007669"/>
    <property type="project" value="InterPro"/>
</dbReference>
<dbReference type="RefSeq" id="WP_152660583.1">
    <property type="nucleotide sequence ID" value="NZ_CP036422.1"/>
</dbReference>
<evidence type="ECO:0000259" key="1">
    <source>
        <dbReference type="Pfam" id="PF00535"/>
    </source>
</evidence>
<dbReference type="PANTHER" id="PTHR22916">
    <property type="entry name" value="GLYCOSYLTRANSFERASE"/>
    <property type="match status" value="1"/>
</dbReference>
<dbReference type="SUPFAM" id="SSF52540">
    <property type="entry name" value="P-loop containing nucleoside triphosphate hydrolases"/>
    <property type="match status" value="1"/>
</dbReference>
<dbReference type="Gene3D" id="3.40.50.300">
    <property type="entry name" value="P-loop containing nucleotide triphosphate hydrolases"/>
    <property type="match status" value="1"/>
</dbReference>
<dbReference type="Proteomes" id="UP000326287">
    <property type="component" value="Chromosome"/>
</dbReference>
<dbReference type="InterPro" id="IPR027417">
    <property type="entry name" value="P-loop_NTPase"/>
</dbReference>
<protein>
    <submittedName>
        <fullName evidence="2">Glycosyltransferase</fullName>
    </submittedName>
</protein>
<dbReference type="GO" id="GO:0015774">
    <property type="term" value="P:polysaccharide transport"/>
    <property type="evidence" value="ECO:0007669"/>
    <property type="project" value="InterPro"/>
</dbReference>
<dbReference type="CDD" id="cd16440">
    <property type="entry name" value="beta_Kdo_transferase_KpsC_1"/>
    <property type="match status" value="1"/>
</dbReference>
<dbReference type="KEGG" id="halc:EY643_01705"/>
<keyword evidence="3" id="KW-1185">Reference proteome</keyword>
<evidence type="ECO:0000313" key="3">
    <source>
        <dbReference type="Proteomes" id="UP000326287"/>
    </source>
</evidence>
<organism evidence="2 3">
    <name type="scientific">Halioglobus maricola</name>
    <dbReference type="NCBI Taxonomy" id="2601894"/>
    <lineage>
        <taxon>Bacteria</taxon>
        <taxon>Pseudomonadati</taxon>
        <taxon>Pseudomonadota</taxon>
        <taxon>Gammaproteobacteria</taxon>
        <taxon>Cellvibrionales</taxon>
        <taxon>Halieaceae</taxon>
        <taxon>Halioglobus</taxon>
    </lineage>
</organism>
<proteinExistence type="predicted"/>
<dbReference type="GO" id="GO:0016758">
    <property type="term" value="F:hexosyltransferase activity"/>
    <property type="evidence" value="ECO:0007669"/>
    <property type="project" value="UniProtKB-ARBA"/>
</dbReference>
<dbReference type="InterPro" id="IPR029044">
    <property type="entry name" value="Nucleotide-diphossugar_trans"/>
</dbReference>
<dbReference type="InterPro" id="IPR007833">
    <property type="entry name" value="Capsule_polysaccharide_synth"/>
</dbReference>
<dbReference type="CDD" id="cd00761">
    <property type="entry name" value="Glyco_tranf_GTA_type"/>
    <property type="match status" value="1"/>
</dbReference>
<dbReference type="Pfam" id="PF05159">
    <property type="entry name" value="Capsule_synth"/>
    <property type="match status" value="1"/>
</dbReference>
<dbReference type="InterPro" id="IPR001173">
    <property type="entry name" value="Glyco_trans_2-like"/>
</dbReference>
<dbReference type="Pfam" id="PF00535">
    <property type="entry name" value="Glycos_transf_2"/>
    <property type="match status" value="1"/>
</dbReference>
<dbReference type="OrthoDB" id="543755at2"/>